<protein>
    <submittedName>
        <fullName evidence="2">Uncharacterized protein</fullName>
    </submittedName>
</protein>
<keyword evidence="3" id="KW-1185">Reference proteome</keyword>
<evidence type="ECO:0000313" key="3">
    <source>
        <dbReference type="Proteomes" id="UP000236333"/>
    </source>
</evidence>
<proteinExistence type="predicted"/>
<name>A0A2J8AK06_9CHLO</name>
<dbReference type="OrthoDB" id="310895at2759"/>
<organism evidence="2 3">
    <name type="scientific">Tetrabaena socialis</name>
    <dbReference type="NCBI Taxonomy" id="47790"/>
    <lineage>
        <taxon>Eukaryota</taxon>
        <taxon>Viridiplantae</taxon>
        <taxon>Chlorophyta</taxon>
        <taxon>core chlorophytes</taxon>
        <taxon>Chlorophyceae</taxon>
        <taxon>CS clade</taxon>
        <taxon>Chlamydomonadales</taxon>
        <taxon>Tetrabaenaceae</taxon>
        <taxon>Tetrabaena</taxon>
    </lineage>
</organism>
<dbReference type="EMBL" id="PGGS01000003">
    <property type="protein sequence ID" value="PNH12849.1"/>
    <property type="molecule type" value="Genomic_DNA"/>
</dbReference>
<dbReference type="AlphaFoldDB" id="A0A2J8AK06"/>
<gene>
    <name evidence="2" type="ORF">TSOC_000194</name>
</gene>
<sequence length="69" mass="6933">MPPPPSPGDLHMYGRAGVQFFTQTKTVTAKWPTEDVAAVAAPPPGGKAGAGPGAGPRERLPGLDRVGAA</sequence>
<evidence type="ECO:0000313" key="2">
    <source>
        <dbReference type="EMBL" id="PNH12849.1"/>
    </source>
</evidence>
<comment type="caution">
    <text evidence="2">The sequence shown here is derived from an EMBL/GenBank/DDBJ whole genome shotgun (WGS) entry which is preliminary data.</text>
</comment>
<dbReference type="Proteomes" id="UP000236333">
    <property type="component" value="Unassembled WGS sequence"/>
</dbReference>
<evidence type="ECO:0000256" key="1">
    <source>
        <dbReference type="SAM" id="MobiDB-lite"/>
    </source>
</evidence>
<feature type="region of interest" description="Disordered" evidence="1">
    <location>
        <begin position="38"/>
        <end position="69"/>
    </location>
</feature>
<reference evidence="2 3" key="1">
    <citation type="journal article" date="2017" name="Mol. Biol. Evol.">
        <title>The 4-celled Tetrabaena socialis nuclear genome reveals the essential components for genetic control of cell number at the origin of multicellularity in the volvocine lineage.</title>
        <authorList>
            <person name="Featherston J."/>
            <person name="Arakaki Y."/>
            <person name="Hanschen E.R."/>
            <person name="Ferris P.J."/>
            <person name="Michod R.E."/>
            <person name="Olson B.J.S.C."/>
            <person name="Nozaki H."/>
            <person name="Durand P.M."/>
        </authorList>
    </citation>
    <scope>NUCLEOTIDE SEQUENCE [LARGE SCALE GENOMIC DNA]</scope>
    <source>
        <strain evidence="2 3">NIES-571</strain>
    </source>
</reference>
<accession>A0A2J8AK06</accession>